<evidence type="ECO:0000256" key="1">
    <source>
        <dbReference type="ARBA" id="ARBA00010669"/>
    </source>
</evidence>
<dbReference type="GO" id="GO:0052717">
    <property type="term" value="F:tRNA-specific adenosine-34 deaminase activity"/>
    <property type="evidence" value="ECO:0007669"/>
    <property type="project" value="UniProtKB-UniRule"/>
</dbReference>
<keyword evidence="11" id="KW-1185">Reference proteome</keyword>
<gene>
    <name evidence="8 10" type="primary">tadA</name>
    <name evidence="10" type="ORF">FOZ76_04175</name>
</gene>
<accession>A0A556AYI2</accession>
<dbReference type="FunFam" id="3.40.140.10:FF:000005">
    <property type="entry name" value="tRNA-specific adenosine deaminase"/>
    <property type="match status" value="1"/>
</dbReference>
<evidence type="ECO:0000256" key="5">
    <source>
        <dbReference type="ARBA" id="ARBA00022801"/>
    </source>
</evidence>
<protein>
    <recommendedName>
        <fullName evidence="8">tRNA-specific adenosine deaminase</fullName>
        <ecNumber evidence="8">3.5.4.33</ecNumber>
    </recommendedName>
</protein>
<keyword evidence="3 8" id="KW-0819">tRNA processing</keyword>
<evidence type="ECO:0000256" key="8">
    <source>
        <dbReference type="HAMAP-Rule" id="MF_00972"/>
    </source>
</evidence>
<evidence type="ECO:0000313" key="10">
    <source>
        <dbReference type="EMBL" id="TSH97991.1"/>
    </source>
</evidence>
<dbReference type="RefSeq" id="WP_143946873.1">
    <property type="nucleotide sequence ID" value="NZ_BAABMB010000004.1"/>
</dbReference>
<keyword evidence="6 8" id="KW-0862">Zinc</keyword>
<dbReference type="Proteomes" id="UP000318405">
    <property type="component" value="Unassembled WGS sequence"/>
</dbReference>
<keyword evidence="5 8" id="KW-0378">Hydrolase</keyword>
<evidence type="ECO:0000256" key="4">
    <source>
        <dbReference type="ARBA" id="ARBA00022723"/>
    </source>
</evidence>
<dbReference type="OrthoDB" id="9802676at2"/>
<feature type="domain" description="CMP/dCMP-type deaminase" evidence="9">
    <location>
        <begin position="17"/>
        <end position="145"/>
    </location>
</feature>
<dbReference type="InterPro" id="IPR016193">
    <property type="entry name" value="Cytidine_deaminase-like"/>
</dbReference>
<comment type="subunit">
    <text evidence="2 8">Homodimer.</text>
</comment>
<feature type="binding site" evidence="8">
    <location>
        <position position="99"/>
    </location>
    <ligand>
        <name>Zn(2+)</name>
        <dbReference type="ChEBI" id="CHEBI:29105"/>
        <note>catalytic</note>
    </ligand>
</feature>
<evidence type="ECO:0000313" key="11">
    <source>
        <dbReference type="Proteomes" id="UP000318405"/>
    </source>
</evidence>
<evidence type="ECO:0000256" key="2">
    <source>
        <dbReference type="ARBA" id="ARBA00011738"/>
    </source>
</evidence>
<dbReference type="InterPro" id="IPR028883">
    <property type="entry name" value="tRNA_aden_deaminase"/>
</dbReference>
<dbReference type="SUPFAM" id="SSF53927">
    <property type="entry name" value="Cytidine deaminase-like"/>
    <property type="match status" value="1"/>
</dbReference>
<dbReference type="EMBL" id="VLTJ01000007">
    <property type="protein sequence ID" value="TSH97991.1"/>
    <property type="molecule type" value="Genomic_DNA"/>
</dbReference>
<comment type="cofactor">
    <cofactor evidence="8">
        <name>Zn(2+)</name>
        <dbReference type="ChEBI" id="CHEBI:29105"/>
    </cofactor>
    <text evidence="8">Binds 1 zinc ion per subunit.</text>
</comment>
<dbReference type="GO" id="GO:0002100">
    <property type="term" value="P:tRNA wobble adenosine to inosine editing"/>
    <property type="evidence" value="ECO:0007669"/>
    <property type="project" value="UniProtKB-UniRule"/>
</dbReference>
<dbReference type="GO" id="GO:0008270">
    <property type="term" value="F:zinc ion binding"/>
    <property type="evidence" value="ECO:0007669"/>
    <property type="project" value="UniProtKB-UniRule"/>
</dbReference>
<name>A0A556AYI2_9BURK</name>
<dbReference type="HAMAP" id="MF_00972">
    <property type="entry name" value="tRNA_aden_deaminase"/>
    <property type="match status" value="1"/>
</dbReference>
<evidence type="ECO:0000256" key="7">
    <source>
        <dbReference type="ARBA" id="ARBA00048045"/>
    </source>
</evidence>
<comment type="caution">
    <text evidence="10">The sequence shown here is derived from an EMBL/GenBank/DDBJ whole genome shotgun (WGS) entry which is preliminary data.</text>
</comment>
<comment type="catalytic activity">
    <reaction evidence="7 8">
        <text>adenosine(34) in tRNA + H2O + H(+) = inosine(34) in tRNA + NH4(+)</text>
        <dbReference type="Rhea" id="RHEA:43168"/>
        <dbReference type="Rhea" id="RHEA-COMP:10373"/>
        <dbReference type="Rhea" id="RHEA-COMP:10374"/>
        <dbReference type="ChEBI" id="CHEBI:15377"/>
        <dbReference type="ChEBI" id="CHEBI:15378"/>
        <dbReference type="ChEBI" id="CHEBI:28938"/>
        <dbReference type="ChEBI" id="CHEBI:74411"/>
        <dbReference type="ChEBI" id="CHEBI:82852"/>
        <dbReference type="EC" id="3.5.4.33"/>
    </reaction>
</comment>
<dbReference type="InterPro" id="IPR002125">
    <property type="entry name" value="CMP_dCMP_dom"/>
</dbReference>
<evidence type="ECO:0000259" key="9">
    <source>
        <dbReference type="PROSITE" id="PS51747"/>
    </source>
</evidence>
<feature type="binding site" evidence="8">
    <location>
        <position position="69"/>
    </location>
    <ligand>
        <name>Zn(2+)</name>
        <dbReference type="ChEBI" id="CHEBI:29105"/>
        <note>catalytic</note>
    </ligand>
</feature>
<feature type="active site" description="Proton donor" evidence="8">
    <location>
        <position position="71"/>
    </location>
</feature>
<evidence type="ECO:0000256" key="6">
    <source>
        <dbReference type="ARBA" id="ARBA00022833"/>
    </source>
</evidence>
<sequence length="194" mass="19460">MAVEDGGVAATSVRFSAADEGWMQRALALAALAGEQGEVPVGAVLVAADGRVLGEGSNRPIASSDPTQHAEIVALRAACAAAGNYRLPGATLYVTLEPCVMCMGAMLHARLARVVYGAADPKTGACGGVIDVPAEPSLNHQTRVEGGLLAAACGQCLREFFRARRRAARRAAAAALVGPGTPAGLPDEGAGSGG</sequence>
<dbReference type="EC" id="3.5.4.33" evidence="8"/>
<dbReference type="PROSITE" id="PS00903">
    <property type="entry name" value="CYT_DCMP_DEAMINASES_1"/>
    <property type="match status" value="1"/>
</dbReference>
<keyword evidence="4 8" id="KW-0479">Metal-binding</keyword>
<dbReference type="NCBIfam" id="NF008113">
    <property type="entry name" value="PRK10860.1"/>
    <property type="match status" value="1"/>
</dbReference>
<dbReference type="PANTHER" id="PTHR11079">
    <property type="entry name" value="CYTOSINE DEAMINASE FAMILY MEMBER"/>
    <property type="match status" value="1"/>
</dbReference>
<dbReference type="AlphaFoldDB" id="A0A556AYI2"/>
<dbReference type="PROSITE" id="PS51747">
    <property type="entry name" value="CYT_DCMP_DEAMINASES_2"/>
    <property type="match status" value="1"/>
</dbReference>
<dbReference type="InterPro" id="IPR016192">
    <property type="entry name" value="APOBEC/CMP_deaminase_Zn-bd"/>
</dbReference>
<proteinExistence type="inferred from homology"/>
<comment type="function">
    <text evidence="8">Catalyzes the deamination of adenosine to inosine at the wobble position 34 of tRNA(Arg2).</text>
</comment>
<reference evidence="10 11" key="1">
    <citation type="submission" date="2019-07" db="EMBL/GenBank/DDBJ databases">
        <title>Qingshengfaniella alkalisoli gen. nov., sp. nov., isolated from saline soil.</title>
        <authorList>
            <person name="Xu L."/>
            <person name="Huang X.-X."/>
            <person name="Sun J.-Q."/>
        </authorList>
    </citation>
    <scope>NUCLEOTIDE SEQUENCE [LARGE SCALE GENOMIC DNA]</scope>
    <source>
        <strain evidence="10 11">DSM 27279</strain>
    </source>
</reference>
<organism evidence="10 11">
    <name type="scientific">Verticiella sediminum</name>
    <dbReference type="NCBI Taxonomy" id="1247510"/>
    <lineage>
        <taxon>Bacteria</taxon>
        <taxon>Pseudomonadati</taxon>
        <taxon>Pseudomonadota</taxon>
        <taxon>Betaproteobacteria</taxon>
        <taxon>Burkholderiales</taxon>
        <taxon>Alcaligenaceae</taxon>
        <taxon>Verticiella</taxon>
    </lineage>
</organism>
<dbReference type="CDD" id="cd01285">
    <property type="entry name" value="nucleoside_deaminase"/>
    <property type="match status" value="1"/>
</dbReference>
<comment type="similarity">
    <text evidence="1">Belongs to the cytidine and deoxycytidylate deaminase family. ADAT2 subfamily.</text>
</comment>
<dbReference type="Pfam" id="PF00383">
    <property type="entry name" value="dCMP_cyt_deam_1"/>
    <property type="match status" value="1"/>
</dbReference>
<evidence type="ECO:0000256" key="3">
    <source>
        <dbReference type="ARBA" id="ARBA00022694"/>
    </source>
</evidence>
<dbReference type="Gene3D" id="3.40.140.10">
    <property type="entry name" value="Cytidine Deaminase, domain 2"/>
    <property type="match status" value="1"/>
</dbReference>
<feature type="binding site" evidence="8">
    <location>
        <position position="102"/>
    </location>
    <ligand>
        <name>Zn(2+)</name>
        <dbReference type="ChEBI" id="CHEBI:29105"/>
        <note>catalytic</note>
    </ligand>
</feature>
<dbReference type="PANTHER" id="PTHR11079:SF202">
    <property type="entry name" value="TRNA-SPECIFIC ADENOSINE DEAMINASE"/>
    <property type="match status" value="1"/>
</dbReference>